<dbReference type="EMBL" id="HBGW01001813">
    <property type="protein sequence ID" value="CAD9485094.1"/>
    <property type="molecule type" value="Transcribed_RNA"/>
</dbReference>
<protein>
    <submittedName>
        <fullName evidence="3">Uncharacterized protein</fullName>
    </submittedName>
</protein>
<name>A0A7S2HB86_9DINO</name>
<organism evidence="3">
    <name type="scientific">Zooxanthella nutricula</name>
    <dbReference type="NCBI Taxonomy" id="1333877"/>
    <lineage>
        <taxon>Eukaryota</taxon>
        <taxon>Sar</taxon>
        <taxon>Alveolata</taxon>
        <taxon>Dinophyceae</taxon>
        <taxon>Peridiniales</taxon>
        <taxon>Peridiniales incertae sedis</taxon>
        <taxon>Zooxanthella</taxon>
    </lineage>
</organism>
<keyword evidence="2" id="KW-0732">Signal</keyword>
<gene>
    <name evidence="3" type="ORF">BRAN1462_LOCUS1183</name>
</gene>
<feature type="signal peptide" evidence="2">
    <location>
        <begin position="1"/>
        <end position="25"/>
    </location>
</feature>
<evidence type="ECO:0000256" key="1">
    <source>
        <dbReference type="SAM" id="MobiDB-lite"/>
    </source>
</evidence>
<feature type="chain" id="PRO_5030550053" evidence="2">
    <location>
        <begin position="26"/>
        <end position="356"/>
    </location>
</feature>
<sequence>MPAPRAAPFLLAAWLAAVLAPCGSCARFRLRADGSSTPPKKGKANSKAKNTGDSEDQAEDRDMATLTSEAGWFTNANFSNWWAYSPTKGMPTCFSGPAGEVESGEVHAIARKCFAAAAYEKARYDKVFQDVWGEDLTELGSLSKDWFGSHPNGTEAEMIQDVGEAWASGVLEEEDKERHLWWDVFQEPELPSGQKHIDPVRYRSGEGRLYGYHYSKHAKGAKGAKDAKDAGDVDAGEVFGGRARGMRAPHYTVRFIGRAAYYKVDCTRLCSIFSGKQHEKRSVTCPLAEQGTYWAWRQGTPRCQFVEEDHVLGKIWSLLTEKEDMEDESSAAVNCLDMISNHSHSFLKRIKCEMKA</sequence>
<dbReference type="AlphaFoldDB" id="A0A7S2HB86"/>
<evidence type="ECO:0000313" key="3">
    <source>
        <dbReference type="EMBL" id="CAD9485094.1"/>
    </source>
</evidence>
<accession>A0A7S2HB86</accession>
<evidence type="ECO:0000256" key="2">
    <source>
        <dbReference type="SAM" id="SignalP"/>
    </source>
</evidence>
<reference evidence="3" key="1">
    <citation type="submission" date="2021-01" db="EMBL/GenBank/DDBJ databases">
        <authorList>
            <person name="Corre E."/>
            <person name="Pelletier E."/>
            <person name="Niang G."/>
            <person name="Scheremetjew M."/>
            <person name="Finn R."/>
            <person name="Kale V."/>
            <person name="Holt S."/>
            <person name="Cochrane G."/>
            <person name="Meng A."/>
            <person name="Brown T."/>
            <person name="Cohen L."/>
        </authorList>
    </citation>
    <scope>NUCLEOTIDE SEQUENCE</scope>
    <source>
        <strain evidence="3">RCC3387</strain>
    </source>
</reference>
<proteinExistence type="predicted"/>
<feature type="region of interest" description="Disordered" evidence="1">
    <location>
        <begin position="33"/>
        <end position="62"/>
    </location>
</feature>